<evidence type="ECO:0000313" key="2">
    <source>
        <dbReference type="EMBL" id="AYV22311.1"/>
    </source>
</evidence>
<gene>
    <name evidence="1" type="ORF">BSZ05_11535</name>
    <name evidence="2" type="ORF">ECB94_14170</name>
</gene>
<reference evidence="2 4" key="3">
    <citation type="submission" date="2018-11" db="EMBL/GenBank/DDBJ databases">
        <title>Complete Genome Sequence of Vbrio mediterranei 117-T6: a Potential Pathogen Bacteria Isolated from the Conchocelis of Pyropia.</title>
        <authorList>
            <person name="Liu Q."/>
        </authorList>
    </citation>
    <scope>NUCLEOTIDE SEQUENCE [LARGE SCALE GENOMIC DNA]</scope>
    <source>
        <strain evidence="2 4">117-T6</strain>
    </source>
</reference>
<dbReference type="KEGG" id="vsh:BSZ05_11535"/>
<proteinExistence type="predicted"/>
<reference evidence="3" key="1">
    <citation type="submission" date="2016-12" db="EMBL/GenBank/DDBJ databases">
        <title>Comparative genomic analysis reveals the diversity, evolution, and environmental adaptation strategies of the genus Vibrio.</title>
        <authorList>
            <person name="Lin H."/>
            <person name="Wang X."/>
            <person name="Zhang X.-H."/>
        </authorList>
    </citation>
    <scope>NUCLEOTIDE SEQUENCE [LARGE SCALE GENOMIC DNA]</scope>
    <source>
        <strain evidence="3">QT6D1</strain>
    </source>
</reference>
<evidence type="ECO:0000313" key="3">
    <source>
        <dbReference type="Proteomes" id="UP000197092"/>
    </source>
</evidence>
<dbReference type="Proteomes" id="UP000197092">
    <property type="component" value="Chromosome 1"/>
</dbReference>
<organism evidence="2 4">
    <name type="scientific">Vibrio mediterranei</name>
    <dbReference type="NCBI Taxonomy" id="689"/>
    <lineage>
        <taxon>Bacteria</taxon>
        <taxon>Pseudomonadati</taxon>
        <taxon>Pseudomonadota</taxon>
        <taxon>Gammaproteobacteria</taxon>
        <taxon>Vibrionales</taxon>
        <taxon>Vibrionaceae</taxon>
        <taxon>Vibrio</taxon>
    </lineage>
</organism>
<protein>
    <submittedName>
        <fullName evidence="2">Uncharacterized protein</fullName>
    </submittedName>
</protein>
<evidence type="ECO:0000313" key="1">
    <source>
        <dbReference type="EMBL" id="ASI90351.1"/>
    </source>
</evidence>
<dbReference type="AlphaFoldDB" id="A0A2C9PC75"/>
<dbReference type="EMBL" id="CP033577">
    <property type="protein sequence ID" value="AYV22311.1"/>
    <property type="molecule type" value="Genomic_DNA"/>
</dbReference>
<reference evidence="1" key="2">
    <citation type="journal article" date="2018" name="BMC Genomics">
        <title>Comparative genomic analysis reveals the evolution and environmental adaptation strategies of vibrios.</title>
        <authorList>
            <person name="Lin H."/>
            <person name="Yu M."/>
            <person name="Wang X."/>
            <person name="Zhang X.H."/>
        </authorList>
    </citation>
    <scope>NUCLEOTIDE SEQUENCE</scope>
    <source>
        <strain evidence="1">QT6D1</strain>
    </source>
</reference>
<evidence type="ECO:0000313" key="4">
    <source>
        <dbReference type="Proteomes" id="UP000279760"/>
    </source>
</evidence>
<name>A0A2C9PC75_9VIBR</name>
<accession>A0A2C9PC75</accession>
<dbReference type="EMBL" id="CP018308">
    <property type="protein sequence ID" value="ASI90351.1"/>
    <property type="molecule type" value="Genomic_DNA"/>
</dbReference>
<dbReference type="Proteomes" id="UP000279760">
    <property type="component" value="Chromosome 1"/>
</dbReference>
<sequence>MYMQAAEQTAPEYFNCRQKFVFIQMYPWESFFNTIAKVEKIKQPFDIKLVCLRALVLFSNNA</sequence>